<accession>A0AAW0JHC9</accession>
<evidence type="ECO:0000313" key="2">
    <source>
        <dbReference type="Proteomes" id="UP001488838"/>
    </source>
</evidence>
<evidence type="ECO:0000313" key="1">
    <source>
        <dbReference type="EMBL" id="KAK7825867.1"/>
    </source>
</evidence>
<name>A0AAW0JHC9_MYOGA</name>
<dbReference type="EMBL" id="JBBHLL010000037">
    <property type="protein sequence ID" value="KAK7825867.1"/>
    <property type="molecule type" value="Genomic_DNA"/>
</dbReference>
<proteinExistence type="predicted"/>
<comment type="caution">
    <text evidence="1">The sequence shown here is derived from an EMBL/GenBank/DDBJ whole genome shotgun (WGS) entry which is preliminary data.</text>
</comment>
<dbReference type="AlphaFoldDB" id="A0AAW0JHC9"/>
<sequence>MVILLTSGTFEYLPKGSSLTRVGEWSESPGTCLRSIFCPVVQKLSPKTGISQKQLSPFLMKVSKALICSRQQATPPPLSTLSEMLFSSRAQCHHVSSEKPSVART</sequence>
<keyword evidence="2" id="KW-1185">Reference proteome</keyword>
<reference evidence="1 2" key="1">
    <citation type="journal article" date="2023" name="bioRxiv">
        <title>Conserved and derived expression patterns and positive selection on dental genes reveal complex evolutionary context of ever-growing rodent molars.</title>
        <authorList>
            <person name="Calamari Z.T."/>
            <person name="Song A."/>
            <person name="Cohen E."/>
            <person name="Akter M."/>
            <person name="Roy R.D."/>
            <person name="Hallikas O."/>
            <person name="Christensen M.M."/>
            <person name="Li P."/>
            <person name="Marangoni P."/>
            <person name="Jernvall J."/>
            <person name="Klein O.D."/>
        </authorList>
    </citation>
    <scope>NUCLEOTIDE SEQUENCE [LARGE SCALE GENOMIC DNA]</scope>
    <source>
        <strain evidence="1">V071</strain>
    </source>
</reference>
<gene>
    <name evidence="1" type="ORF">U0070_008623</name>
</gene>
<protein>
    <submittedName>
        <fullName evidence="1">Uncharacterized protein</fullName>
    </submittedName>
</protein>
<organism evidence="1 2">
    <name type="scientific">Myodes glareolus</name>
    <name type="common">Bank vole</name>
    <name type="synonym">Clethrionomys glareolus</name>
    <dbReference type="NCBI Taxonomy" id="447135"/>
    <lineage>
        <taxon>Eukaryota</taxon>
        <taxon>Metazoa</taxon>
        <taxon>Chordata</taxon>
        <taxon>Craniata</taxon>
        <taxon>Vertebrata</taxon>
        <taxon>Euteleostomi</taxon>
        <taxon>Mammalia</taxon>
        <taxon>Eutheria</taxon>
        <taxon>Euarchontoglires</taxon>
        <taxon>Glires</taxon>
        <taxon>Rodentia</taxon>
        <taxon>Myomorpha</taxon>
        <taxon>Muroidea</taxon>
        <taxon>Cricetidae</taxon>
        <taxon>Arvicolinae</taxon>
        <taxon>Myodes</taxon>
    </lineage>
</organism>
<dbReference type="Proteomes" id="UP001488838">
    <property type="component" value="Unassembled WGS sequence"/>
</dbReference>